<dbReference type="Gene3D" id="2.30.110.10">
    <property type="entry name" value="Electron Transport, Fmn-binding Protein, Chain A"/>
    <property type="match status" value="1"/>
</dbReference>
<proteinExistence type="predicted"/>
<dbReference type="SUPFAM" id="SSF50475">
    <property type="entry name" value="FMN-binding split barrel"/>
    <property type="match status" value="1"/>
</dbReference>
<protein>
    <recommendedName>
        <fullName evidence="3">Pyridoxamine 5'-phosphate oxidase putative domain-containing protein</fullName>
    </recommendedName>
</protein>
<reference evidence="2" key="1">
    <citation type="submission" date="2017-12" db="EMBL/GenBank/DDBJ databases">
        <title>Draft genome sequence of Telmatospirillum siberiense 26-4b1T, an acidotolerant peatland alphaproteobacterium potentially involved in sulfur cycling.</title>
        <authorList>
            <person name="Hausmann B."/>
            <person name="Pjevac P."/>
            <person name="Schreck K."/>
            <person name="Herbold C.W."/>
            <person name="Daims H."/>
            <person name="Wagner M."/>
            <person name="Pester M."/>
            <person name="Loy A."/>
        </authorList>
    </citation>
    <scope>NUCLEOTIDE SEQUENCE [LARGE SCALE GENOMIC DNA]</scope>
    <source>
        <strain evidence="2">26-4b1</strain>
    </source>
</reference>
<dbReference type="EMBL" id="PIUM01000006">
    <property type="protein sequence ID" value="PKU25173.1"/>
    <property type="molecule type" value="Genomic_DNA"/>
</dbReference>
<sequence>MTANLSQEVIDLLNDPETTKVLATVDTAGEPHAVVKQSLHLGEDGNIHYLERIESSTTNRNLVRSIWFDGSVAISLTGRNGRTVQIKGKPIKIHVSGPLFLDHYNRLRATLGDSDLAGVWVIEPERVIDQALETRRAIEAEKHPHFIHLDRLARH</sequence>
<evidence type="ECO:0008006" key="3">
    <source>
        <dbReference type="Google" id="ProtNLM"/>
    </source>
</evidence>
<dbReference type="InterPro" id="IPR012349">
    <property type="entry name" value="Split_barrel_FMN-bd"/>
</dbReference>
<keyword evidence="2" id="KW-1185">Reference proteome</keyword>
<organism evidence="1 2">
    <name type="scientific">Telmatospirillum siberiense</name>
    <dbReference type="NCBI Taxonomy" id="382514"/>
    <lineage>
        <taxon>Bacteria</taxon>
        <taxon>Pseudomonadati</taxon>
        <taxon>Pseudomonadota</taxon>
        <taxon>Alphaproteobacteria</taxon>
        <taxon>Rhodospirillales</taxon>
        <taxon>Rhodospirillaceae</taxon>
        <taxon>Telmatospirillum</taxon>
    </lineage>
</organism>
<evidence type="ECO:0000313" key="2">
    <source>
        <dbReference type="Proteomes" id="UP000233293"/>
    </source>
</evidence>
<name>A0A2N3PXN4_9PROT</name>
<dbReference type="RefSeq" id="WP_101250100.1">
    <property type="nucleotide sequence ID" value="NZ_PIUM01000006.1"/>
</dbReference>
<dbReference type="OrthoDB" id="1846526at2"/>
<accession>A0A2N3PXN4</accession>
<evidence type="ECO:0000313" key="1">
    <source>
        <dbReference type="EMBL" id="PKU25173.1"/>
    </source>
</evidence>
<dbReference type="Proteomes" id="UP000233293">
    <property type="component" value="Unassembled WGS sequence"/>
</dbReference>
<comment type="caution">
    <text evidence="1">The sequence shown here is derived from an EMBL/GenBank/DDBJ whole genome shotgun (WGS) entry which is preliminary data.</text>
</comment>
<dbReference type="AlphaFoldDB" id="A0A2N3PXN4"/>
<gene>
    <name evidence="1" type="ORF">CWS72_08245</name>
</gene>